<proteinExistence type="predicted"/>
<organism evidence="3 4">
    <name type="scientific">Luteolibacter luteus</name>
    <dbReference type="NCBI Taxonomy" id="2728835"/>
    <lineage>
        <taxon>Bacteria</taxon>
        <taxon>Pseudomonadati</taxon>
        <taxon>Verrucomicrobiota</taxon>
        <taxon>Verrucomicrobiia</taxon>
        <taxon>Verrucomicrobiales</taxon>
        <taxon>Verrucomicrobiaceae</taxon>
        <taxon>Luteolibacter</taxon>
    </lineage>
</organism>
<keyword evidence="4" id="KW-1185">Reference proteome</keyword>
<evidence type="ECO:0000256" key="2">
    <source>
        <dbReference type="SAM" id="SignalP"/>
    </source>
</evidence>
<accession>A0A858RJI8</accession>
<name>A0A858RJI8_9BACT</name>
<dbReference type="AlphaFoldDB" id="A0A858RJI8"/>
<dbReference type="InterPro" id="IPR013425">
    <property type="entry name" value="Autotrns_rpt"/>
</dbReference>
<dbReference type="Proteomes" id="UP000501812">
    <property type="component" value="Chromosome"/>
</dbReference>
<evidence type="ECO:0000256" key="1">
    <source>
        <dbReference type="ARBA" id="ARBA00022729"/>
    </source>
</evidence>
<dbReference type="SUPFAM" id="SSF51126">
    <property type="entry name" value="Pectin lyase-like"/>
    <property type="match status" value="1"/>
</dbReference>
<keyword evidence="1 2" id="KW-0732">Signal</keyword>
<reference evidence="3 4" key="1">
    <citation type="submission" date="2020-04" db="EMBL/GenBank/DDBJ databases">
        <title>Luteolibacter sp. G-1-1-1 isolated from soil.</title>
        <authorList>
            <person name="Dahal R.H."/>
        </authorList>
    </citation>
    <scope>NUCLEOTIDE SEQUENCE [LARGE SCALE GENOMIC DNA]</scope>
    <source>
        <strain evidence="3 4">G-1-1-1</strain>
    </source>
</reference>
<dbReference type="KEGG" id="luo:HHL09_17140"/>
<dbReference type="InterPro" id="IPR011050">
    <property type="entry name" value="Pectin_lyase_fold/virulence"/>
</dbReference>
<dbReference type="NCBIfam" id="TIGR02601">
    <property type="entry name" value="autotrns_rpt"/>
    <property type="match status" value="1"/>
</dbReference>
<protein>
    <recommendedName>
        <fullName evidence="5">ESPR domain-containing protein</fullName>
    </recommendedName>
</protein>
<feature type="signal peptide" evidence="2">
    <location>
        <begin position="1"/>
        <end position="33"/>
    </location>
</feature>
<evidence type="ECO:0000313" key="4">
    <source>
        <dbReference type="Proteomes" id="UP000501812"/>
    </source>
</evidence>
<gene>
    <name evidence="3" type="ORF">HHL09_17140</name>
</gene>
<dbReference type="RefSeq" id="WP_169455836.1">
    <property type="nucleotide sequence ID" value="NZ_CP051774.1"/>
</dbReference>
<feature type="chain" id="PRO_5032442145" description="ESPR domain-containing protein" evidence="2">
    <location>
        <begin position="34"/>
        <end position="781"/>
    </location>
</feature>
<evidence type="ECO:0000313" key="3">
    <source>
        <dbReference type="EMBL" id="QJE97436.1"/>
    </source>
</evidence>
<dbReference type="EMBL" id="CP051774">
    <property type="protein sequence ID" value="QJE97436.1"/>
    <property type="molecule type" value="Genomic_DNA"/>
</dbReference>
<evidence type="ECO:0008006" key="5">
    <source>
        <dbReference type="Google" id="ProtNLM"/>
    </source>
</evidence>
<sequence length="781" mass="77275">MRTHFFQGHVARRASLLSLASTVAVLATGPASAADISWSATAGSFSLASNWAGGVIPGDGDNAVINNGGTASIDASHTVSGLHTGSTAGGGGTFELTAGDFNLMESVKLGVAAGSNGSFSFTGGTLFQEDGDFIVADASGSTGDFSIAPGLSFTRGAGDMIIGRLGTGSFTLGGSLTSAGDFIVGERSIASSGSTGTVVQNGGTFVSNGDVFIGRGNQQQGVGGNAGSYELAGAVIIPNGNVFVGTAGATGLFTLTNGFVGKSSAGQFVVGEGNGGNGTITQISGFINSGSEFVLGKGAGASGTYTLDGQPPSSPAVVFGNALVVGLDGGAGVLELKGGSVTKTPGPVPSNFVFAEGNGSTAVIATSGGRIVNTGGDTWLGASGTGVATWTISGSSEAVVTLLELGHADSAKGTLNLDGGSLQTERITQGLSTAASTVNLNGGILKAAGNSTDFMSGLAAVNVKEGGASIDTNGFDITIDQTLSDGGGGFFKGGDGTLSLEGASNHTGDTIIQKGTLVMNGTLPNSPVTVNPEGTLSGKGTIGGAVTVFGVLKPGEDGGALTVTGNVDFSGGVFKPSIDGATVSPLLVSSELNIENATLDLSDVSLEAGTYTIASFGTLVGTSFLDVVGLPDGFEVGYTASSITISGAPAASAYDQWAALNELEGDDALSGADPDEDGIPNGVEFIVGGNPNSAGDASKLPGGEVEDGKFVFTYRRMDEAAEFPQEVQYGPDLIEWLTAEDGVDGVEIEVSEDAFEGGDLVRVSVPMVAGPRFVRLQGGEF</sequence>